<gene>
    <name evidence="2" type="ORF">OTK00_000587</name>
</gene>
<sequence>MKVEDKKFGIEEEILDKIVEIFKKYRQVRKACVFGSRARGDYKRGSDLDLCIWLEEGCENPVYKIEDELDELDTILLFDIVAFNSITKESLKESILREGVIIYERFEEIIASEL</sequence>
<dbReference type="PANTHER" id="PTHR43852:SF3">
    <property type="entry name" value="NUCLEOTIDYLTRANSFERASE"/>
    <property type="match status" value="1"/>
</dbReference>
<dbReference type="CDD" id="cd05403">
    <property type="entry name" value="NT_KNTase_like"/>
    <property type="match status" value="1"/>
</dbReference>
<feature type="domain" description="Polymerase beta nucleotidyltransferase" evidence="1">
    <location>
        <begin position="17"/>
        <end position="107"/>
    </location>
</feature>
<name>A0ABY7BRF1_9FIRM</name>
<proteinExistence type="predicted"/>
<dbReference type="Proteomes" id="UP001164909">
    <property type="component" value="Chromosome"/>
</dbReference>
<protein>
    <submittedName>
        <fullName evidence="2">Nucleotidyltransferase domain-containing protein</fullName>
    </submittedName>
</protein>
<evidence type="ECO:0000313" key="3">
    <source>
        <dbReference type="Proteomes" id="UP001164909"/>
    </source>
</evidence>
<evidence type="ECO:0000259" key="1">
    <source>
        <dbReference type="Pfam" id="PF18765"/>
    </source>
</evidence>
<dbReference type="EMBL" id="CP113865">
    <property type="protein sequence ID" value="WAM34957.1"/>
    <property type="molecule type" value="Genomic_DNA"/>
</dbReference>
<dbReference type="InterPro" id="IPR041633">
    <property type="entry name" value="Polbeta"/>
</dbReference>
<dbReference type="InterPro" id="IPR043519">
    <property type="entry name" value="NT_sf"/>
</dbReference>
<keyword evidence="3" id="KW-1185">Reference proteome</keyword>
<reference evidence="2" key="1">
    <citation type="submission" date="2022-12" db="EMBL/GenBank/DDBJ databases">
        <authorList>
            <person name="Bing R.G."/>
            <person name="Willard D.J."/>
            <person name="Manesh M.J.H."/>
            <person name="Laemthong T."/>
            <person name="Crosby J.R."/>
            <person name="Kelly R.M."/>
        </authorList>
    </citation>
    <scope>NUCLEOTIDE SEQUENCE</scope>
    <source>
        <strain evidence="2">DSM 8990</strain>
    </source>
</reference>
<organism evidence="2 3">
    <name type="scientific">Caldicellulosiruptor morganii</name>
    <dbReference type="NCBI Taxonomy" id="1387555"/>
    <lineage>
        <taxon>Bacteria</taxon>
        <taxon>Bacillati</taxon>
        <taxon>Bacillota</taxon>
        <taxon>Bacillota incertae sedis</taxon>
        <taxon>Caldicellulosiruptorales</taxon>
        <taxon>Caldicellulosiruptoraceae</taxon>
        <taxon>Caldicellulosiruptor</taxon>
    </lineage>
</organism>
<evidence type="ECO:0000313" key="2">
    <source>
        <dbReference type="EMBL" id="WAM34957.1"/>
    </source>
</evidence>
<accession>A0ABY7BRF1</accession>
<dbReference type="SUPFAM" id="SSF81301">
    <property type="entry name" value="Nucleotidyltransferase"/>
    <property type="match status" value="1"/>
</dbReference>
<dbReference type="InterPro" id="IPR052930">
    <property type="entry name" value="TA_antitoxin_MntA"/>
</dbReference>
<dbReference type="RefSeq" id="WP_045170301.1">
    <property type="nucleotide sequence ID" value="NZ_CP113865.1"/>
</dbReference>
<dbReference type="Pfam" id="PF18765">
    <property type="entry name" value="Polbeta"/>
    <property type="match status" value="1"/>
</dbReference>
<dbReference type="Gene3D" id="3.30.460.10">
    <property type="entry name" value="Beta Polymerase, domain 2"/>
    <property type="match status" value="1"/>
</dbReference>
<dbReference type="PANTHER" id="PTHR43852">
    <property type="entry name" value="NUCLEOTIDYLTRANSFERASE"/>
    <property type="match status" value="1"/>
</dbReference>